<comment type="caution">
    <text evidence="1">The sequence shown here is derived from an EMBL/GenBank/DDBJ whole genome shotgun (WGS) entry which is preliminary data.</text>
</comment>
<dbReference type="STRING" id="1177755.A7A08_03093"/>
<dbReference type="OrthoDB" id="9805893at2"/>
<dbReference type="RefSeq" id="WP_141694026.1">
    <property type="nucleotide sequence ID" value="NZ_MASI01000011.1"/>
</dbReference>
<sequence>MPTLFRLLTVLALIVGTVAGSLYVLAEYFQPTPKEITKPLRNVEVRSEQDANAGE</sequence>
<reference evidence="1 2" key="1">
    <citation type="submission" date="2016-07" db="EMBL/GenBank/DDBJ databases">
        <title>Draft genome sequence of Methyloligella halotolerans C2T (VKM B-2706T=CCUG 61687T=DSM 25045T), a halotolerant polyhydroxybutyrate accumulating methylotroph.</title>
        <authorList>
            <person name="Vasilenko O.V."/>
            <person name="Doronina N.V."/>
            <person name="Poroshina M.N."/>
            <person name="Tarlachkov S.V."/>
            <person name="Trotsenko Y.A."/>
        </authorList>
    </citation>
    <scope>NUCLEOTIDE SEQUENCE [LARGE SCALE GENOMIC DNA]</scope>
    <source>
        <strain evidence="1 2">VKM B-2706</strain>
    </source>
</reference>
<accession>A0A1E2RVF7</accession>
<dbReference type="EMBL" id="MASI01000011">
    <property type="protein sequence ID" value="ODA66078.1"/>
    <property type="molecule type" value="Genomic_DNA"/>
</dbReference>
<name>A0A1E2RVF7_9HYPH</name>
<evidence type="ECO:0000313" key="2">
    <source>
        <dbReference type="Proteomes" id="UP000095087"/>
    </source>
</evidence>
<dbReference type="Proteomes" id="UP000095087">
    <property type="component" value="Unassembled WGS sequence"/>
</dbReference>
<organism evidence="1 2">
    <name type="scientific">Methyloligella halotolerans</name>
    <dbReference type="NCBI Taxonomy" id="1177755"/>
    <lineage>
        <taxon>Bacteria</taxon>
        <taxon>Pseudomonadati</taxon>
        <taxon>Pseudomonadota</taxon>
        <taxon>Alphaproteobacteria</taxon>
        <taxon>Hyphomicrobiales</taxon>
        <taxon>Hyphomicrobiaceae</taxon>
        <taxon>Methyloligella</taxon>
    </lineage>
</organism>
<proteinExistence type="predicted"/>
<keyword evidence="2" id="KW-1185">Reference proteome</keyword>
<protein>
    <recommendedName>
        <fullName evidence="3">Histidine kinase</fullName>
    </recommendedName>
</protein>
<gene>
    <name evidence="1" type="ORF">A7A08_03093</name>
</gene>
<dbReference type="AlphaFoldDB" id="A0A1E2RVF7"/>
<evidence type="ECO:0008006" key="3">
    <source>
        <dbReference type="Google" id="ProtNLM"/>
    </source>
</evidence>
<evidence type="ECO:0000313" key="1">
    <source>
        <dbReference type="EMBL" id="ODA66078.1"/>
    </source>
</evidence>